<keyword evidence="2" id="KW-1185">Reference proteome</keyword>
<dbReference type="RefSeq" id="WP_109230183.1">
    <property type="nucleotide sequence ID" value="NZ_PYHR01000002.1"/>
</dbReference>
<dbReference type="PANTHER" id="PTHR30528">
    <property type="entry name" value="CYTOPLASMIC PROTEIN"/>
    <property type="match status" value="1"/>
</dbReference>
<protein>
    <submittedName>
        <fullName evidence="1">Winged helix-turn-helix domain-containing protein</fullName>
    </submittedName>
</protein>
<gene>
    <name evidence="1" type="ORF">C8046_15265</name>
</gene>
<accession>A0A2U1ZY08</accession>
<evidence type="ECO:0000313" key="2">
    <source>
        <dbReference type="Proteomes" id="UP000245166"/>
    </source>
</evidence>
<sequence length="372" mass="41621">MTSPEPVPLALDRQDARRLAIRAQLLTAARPDDVLDIVRHLTFVQLNPTAAIAPSADLVLWSRLGSAYDPDDLTDAVARQRVVDLRGELRVAEDVALFRAEMDAWPGADPSQDWQRGNAVWVADNETFRLDLLEALRADGPLAATDLPDTCVRPWRSSGWLNHQNVTVMLGFLVQRGEVAVSGWEGRTKLWDLASRVYPDQPYPSLDEAWRLRDERRLQSLGIARATGAATPGDPLGVGKAGVPATIDGVRGTWRIEPGLLDEPFEPRAALLSPFDRLLADRKRMVELFEFDYALEMFRPAAKRRWGYYALPVLWGDRLIGKLDATADRAAGLLRIHALHEDEQFVPEVRDVVSAEIDDLARWLGLRIHHDS</sequence>
<dbReference type="AlphaFoldDB" id="A0A2U1ZY08"/>
<organism evidence="1 2">
    <name type="scientific">Serinibacter arcticus</name>
    <dbReference type="NCBI Taxonomy" id="1655435"/>
    <lineage>
        <taxon>Bacteria</taxon>
        <taxon>Bacillati</taxon>
        <taxon>Actinomycetota</taxon>
        <taxon>Actinomycetes</taxon>
        <taxon>Micrococcales</taxon>
        <taxon>Beutenbergiaceae</taxon>
        <taxon>Serinibacter</taxon>
    </lineage>
</organism>
<proteinExistence type="predicted"/>
<name>A0A2U1ZY08_9MICO</name>
<dbReference type="InterPro" id="IPR009351">
    <property type="entry name" value="AlkZ-like"/>
</dbReference>
<comment type="caution">
    <text evidence="1">The sequence shown here is derived from an EMBL/GenBank/DDBJ whole genome shotgun (WGS) entry which is preliminary data.</text>
</comment>
<evidence type="ECO:0000313" key="1">
    <source>
        <dbReference type="EMBL" id="PWD51802.1"/>
    </source>
</evidence>
<dbReference type="PANTHER" id="PTHR30528:SF0">
    <property type="entry name" value="CYTOPLASMIC PROTEIN"/>
    <property type="match status" value="1"/>
</dbReference>
<dbReference type="EMBL" id="PYHR01000002">
    <property type="protein sequence ID" value="PWD51802.1"/>
    <property type="molecule type" value="Genomic_DNA"/>
</dbReference>
<dbReference type="OrthoDB" id="9787207at2"/>
<dbReference type="Pfam" id="PF06224">
    <property type="entry name" value="AlkZ-like"/>
    <property type="match status" value="1"/>
</dbReference>
<reference evidence="1 2" key="1">
    <citation type="submission" date="2018-03" db="EMBL/GenBank/DDBJ databases">
        <title>Genome assembly of novel Miniimonas species PCH200.</title>
        <authorList>
            <person name="Thakur V."/>
            <person name="Kumar V."/>
            <person name="Singh D."/>
        </authorList>
    </citation>
    <scope>NUCLEOTIDE SEQUENCE [LARGE SCALE GENOMIC DNA]</scope>
    <source>
        <strain evidence="1 2">PCH200</strain>
    </source>
</reference>
<dbReference type="Proteomes" id="UP000245166">
    <property type="component" value="Unassembled WGS sequence"/>
</dbReference>